<name>A0A0V0GMH1_SOLCH</name>
<reference evidence="1" key="1">
    <citation type="submission" date="2015-12" db="EMBL/GenBank/DDBJ databases">
        <title>Gene expression during late stages of embryo sac development: a critical building block for successful pollen-pistil interactions.</title>
        <authorList>
            <person name="Liu Y."/>
            <person name="Joly V."/>
            <person name="Sabar M."/>
            <person name="Matton D.P."/>
        </authorList>
    </citation>
    <scope>NUCLEOTIDE SEQUENCE</scope>
</reference>
<organism evidence="1">
    <name type="scientific">Solanum chacoense</name>
    <name type="common">Chaco potato</name>
    <dbReference type="NCBI Taxonomy" id="4108"/>
    <lineage>
        <taxon>Eukaryota</taxon>
        <taxon>Viridiplantae</taxon>
        <taxon>Streptophyta</taxon>
        <taxon>Embryophyta</taxon>
        <taxon>Tracheophyta</taxon>
        <taxon>Spermatophyta</taxon>
        <taxon>Magnoliopsida</taxon>
        <taxon>eudicotyledons</taxon>
        <taxon>Gunneridae</taxon>
        <taxon>Pentapetalae</taxon>
        <taxon>asterids</taxon>
        <taxon>lamiids</taxon>
        <taxon>Solanales</taxon>
        <taxon>Solanaceae</taxon>
        <taxon>Solanoideae</taxon>
        <taxon>Solaneae</taxon>
        <taxon>Solanum</taxon>
    </lineage>
</organism>
<sequence length="102" mass="11873">MCIQNFVTSRAVSFRLKDINLVVHTLLCLDDICVNQLSDISIQTSYQKKKEEEIDPLELKVNIGFVLFCWNWQQALLNCHLHQKVAFCATTQLYRALLILFI</sequence>
<dbReference type="AlphaFoldDB" id="A0A0V0GMH1"/>
<proteinExistence type="predicted"/>
<dbReference type="EMBL" id="GEDG01035579">
    <property type="protein sequence ID" value="JAP09139.1"/>
    <property type="molecule type" value="Transcribed_RNA"/>
</dbReference>
<protein>
    <submittedName>
        <fullName evidence="1">Putative ovule protein</fullName>
    </submittedName>
</protein>
<accession>A0A0V0GMH1</accession>
<evidence type="ECO:0000313" key="1">
    <source>
        <dbReference type="EMBL" id="JAP09139.1"/>
    </source>
</evidence>